<dbReference type="InterPro" id="IPR045603">
    <property type="entry name" value="QcrA_N"/>
</dbReference>
<dbReference type="InterPro" id="IPR014349">
    <property type="entry name" value="Rieske_Fe-S_prot"/>
</dbReference>
<evidence type="ECO:0000256" key="19">
    <source>
        <dbReference type="ARBA" id="ARBA00032409"/>
    </source>
</evidence>
<evidence type="ECO:0000256" key="5">
    <source>
        <dbReference type="ARBA" id="ARBA00022448"/>
    </source>
</evidence>
<dbReference type="SUPFAM" id="SSF50022">
    <property type="entry name" value="ISP domain"/>
    <property type="match status" value="1"/>
</dbReference>
<keyword evidence="5" id="KW-0813">Transport</keyword>
<comment type="similarity">
    <text evidence="3">Belongs to the Rieske iron-sulfur protein family.</text>
</comment>
<feature type="domain" description="Rieske" evidence="23">
    <location>
        <begin position="264"/>
        <end position="333"/>
    </location>
</feature>
<keyword evidence="8 22" id="KW-0812">Transmembrane</keyword>
<comment type="cofactor">
    <cofactor evidence="20">
        <name>[2Fe-2S] cluster</name>
        <dbReference type="ChEBI" id="CHEBI:190135"/>
    </cofactor>
</comment>
<evidence type="ECO:0000259" key="23">
    <source>
        <dbReference type="PROSITE" id="PS51296"/>
    </source>
</evidence>
<evidence type="ECO:0000256" key="14">
    <source>
        <dbReference type="ARBA" id="ARBA00023004"/>
    </source>
</evidence>
<feature type="compositionally biased region" description="Basic and acidic residues" evidence="21">
    <location>
        <begin position="1"/>
        <end position="20"/>
    </location>
</feature>
<evidence type="ECO:0000256" key="21">
    <source>
        <dbReference type="SAM" id="MobiDB-lite"/>
    </source>
</evidence>
<reference evidence="24 25" key="1">
    <citation type="submission" date="2020-02" db="EMBL/GenBank/DDBJ databases">
        <authorList>
            <person name="Li X.-J."/>
            <person name="Han X.-M."/>
        </authorList>
    </citation>
    <scope>NUCLEOTIDE SEQUENCE [LARGE SCALE GENOMIC DNA]</scope>
    <source>
        <strain evidence="24 25">CCTCC AB 2017055</strain>
    </source>
</reference>
<feature type="transmembrane region" description="Helical" evidence="22">
    <location>
        <begin position="93"/>
        <end position="117"/>
    </location>
</feature>
<dbReference type="InterPro" id="IPR036922">
    <property type="entry name" value="Rieske_2Fe-2S_sf"/>
</dbReference>
<evidence type="ECO:0000256" key="22">
    <source>
        <dbReference type="SAM" id="Phobius"/>
    </source>
</evidence>
<evidence type="ECO:0000256" key="13">
    <source>
        <dbReference type="ARBA" id="ARBA00023002"/>
    </source>
</evidence>
<evidence type="ECO:0000256" key="3">
    <source>
        <dbReference type="ARBA" id="ARBA00010651"/>
    </source>
</evidence>
<evidence type="ECO:0000256" key="7">
    <source>
        <dbReference type="ARBA" id="ARBA00022660"/>
    </source>
</evidence>
<dbReference type="InterPro" id="IPR005805">
    <property type="entry name" value="Rieske_Fe-S_prot_C"/>
</dbReference>
<organism evidence="24 25">
    <name type="scientific">Phytoactinopolyspora halotolerans</name>
    <dbReference type="NCBI Taxonomy" id="1981512"/>
    <lineage>
        <taxon>Bacteria</taxon>
        <taxon>Bacillati</taxon>
        <taxon>Actinomycetota</taxon>
        <taxon>Actinomycetes</taxon>
        <taxon>Jiangellales</taxon>
        <taxon>Jiangellaceae</taxon>
        <taxon>Phytoactinopolyspora</taxon>
    </lineage>
</organism>
<dbReference type="Pfam" id="PF19297">
    <property type="entry name" value="QcrA_N"/>
    <property type="match status" value="1"/>
</dbReference>
<evidence type="ECO:0000256" key="2">
    <source>
        <dbReference type="ARBA" id="ARBA00004651"/>
    </source>
</evidence>
<comment type="function">
    <text evidence="1">Iron-sulfur subunit of the cytochrome bc1 complex, an essential component of the respiratory electron transport chain required for ATP synthesis. The bc1 complex catalyzes the oxidation of menaquinol and the reduction of cytochrome c in the respiratory chain. The bc1 complex operates through a Q-cycle mechanism that couples electron transfer to generation of the proton gradient that drives ATP synthesis.</text>
</comment>
<proteinExistence type="inferred from homology"/>
<dbReference type="GO" id="GO:0016705">
    <property type="term" value="F:oxidoreductase activity, acting on paired donors, with incorporation or reduction of molecular oxygen"/>
    <property type="evidence" value="ECO:0007669"/>
    <property type="project" value="UniProtKB-ARBA"/>
</dbReference>
<keyword evidence="16 22" id="KW-0472">Membrane</keyword>
<evidence type="ECO:0000256" key="18">
    <source>
        <dbReference type="ARBA" id="ARBA00029586"/>
    </source>
</evidence>
<evidence type="ECO:0000256" key="16">
    <source>
        <dbReference type="ARBA" id="ARBA00023136"/>
    </source>
</evidence>
<evidence type="ECO:0000256" key="12">
    <source>
        <dbReference type="ARBA" id="ARBA00022989"/>
    </source>
</evidence>
<evidence type="ECO:0000256" key="10">
    <source>
        <dbReference type="ARBA" id="ARBA00022723"/>
    </source>
</evidence>
<name>A0A6L9S992_9ACTN</name>
<gene>
    <name evidence="24" type="ORF">G1H10_16555</name>
</gene>
<dbReference type="AlphaFoldDB" id="A0A6L9S992"/>
<comment type="subcellular location">
    <subcellularLocation>
        <location evidence="2">Cell membrane</location>
        <topology evidence="2">Multi-pass membrane protein</topology>
    </subcellularLocation>
</comment>
<keyword evidence="7" id="KW-0679">Respiratory chain</keyword>
<dbReference type="GO" id="GO:0046872">
    <property type="term" value="F:metal ion binding"/>
    <property type="evidence" value="ECO:0007669"/>
    <property type="project" value="UniProtKB-KW"/>
</dbReference>
<dbReference type="GO" id="GO:0004497">
    <property type="term" value="F:monooxygenase activity"/>
    <property type="evidence" value="ECO:0007669"/>
    <property type="project" value="UniProtKB-ARBA"/>
</dbReference>
<dbReference type="Proteomes" id="UP000475214">
    <property type="component" value="Unassembled WGS sequence"/>
</dbReference>
<dbReference type="Pfam" id="PF00355">
    <property type="entry name" value="Rieske"/>
    <property type="match status" value="1"/>
</dbReference>
<dbReference type="GO" id="GO:0005886">
    <property type="term" value="C:plasma membrane"/>
    <property type="evidence" value="ECO:0007669"/>
    <property type="project" value="UniProtKB-SubCell"/>
</dbReference>
<evidence type="ECO:0000256" key="9">
    <source>
        <dbReference type="ARBA" id="ARBA00022714"/>
    </source>
</evidence>
<evidence type="ECO:0000256" key="17">
    <source>
        <dbReference type="ARBA" id="ARBA00023157"/>
    </source>
</evidence>
<comment type="caution">
    <text evidence="24">The sequence shown here is derived from an EMBL/GenBank/DDBJ whole genome shotgun (WGS) entry which is preliminary data.</text>
</comment>
<evidence type="ECO:0000256" key="6">
    <source>
        <dbReference type="ARBA" id="ARBA00022475"/>
    </source>
</evidence>
<dbReference type="CDD" id="cd03467">
    <property type="entry name" value="Rieske"/>
    <property type="match status" value="1"/>
</dbReference>
<sequence>MEKTPADHPEQAGEVERQAPDGDPIPDPGLHDPGPRLTEIDTRAAKRAERQVAGMFTLASVFIVASIVAYVIFGIDGGEEGVDIGDVQVSNFALGITLGMAMLLIGVGAVQWARALMTSPEFAEKRKPLRSSDDVRESALASFDTGAAETGFGRRKMIRNSLLGALALLPLPAIVLLRDLGPTPGNAKEHTVWAEGVRLLTDVTFEPIRAADLEIGQLVNVMPATYEELPDHGPERINERAKSPVMLIRMLPEEINAAAGRENWHVDGIVAYSKICTHVGCPISLYERTTHHMLCPCHQSTFDLANNGEVIFGPATRALPQLPIAVDSEGFLVAQSDFTEPVGPSYWEREA</sequence>
<dbReference type="PRINTS" id="PR00162">
    <property type="entry name" value="RIESKE"/>
</dbReference>
<keyword evidence="15" id="KW-0411">Iron-sulfur</keyword>
<feature type="region of interest" description="Disordered" evidence="21">
    <location>
        <begin position="1"/>
        <end position="36"/>
    </location>
</feature>
<keyword evidence="13" id="KW-0560">Oxidoreductase</keyword>
<keyword evidence="25" id="KW-1185">Reference proteome</keyword>
<keyword evidence="6" id="KW-1003">Cell membrane</keyword>
<dbReference type="GO" id="GO:0051537">
    <property type="term" value="F:2 iron, 2 sulfur cluster binding"/>
    <property type="evidence" value="ECO:0007669"/>
    <property type="project" value="UniProtKB-KW"/>
</dbReference>
<keyword evidence="12 22" id="KW-1133">Transmembrane helix</keyword>
<keyword evidence="14" id="KW-0408">Iron</keyword>
<evidence type="ECO:0000256" key="20">
    <source>
        <dbReference type="ARBA" id="ARBA00034078"/>
    </source>
</evidence>
<evidence type="ECO:0000256" key="1">
    <source>
        <dbReference type="ARBA" id="ARBA00002494"/>
    </source>
</evidence>
<feature type="transmembrane region" description="Helical" evidence="22">
    <location>
        <begin position="162"/>
        <end position="181"/>
    </location>
</feature>
<keyword evidence="17" id="KW-1015">Disulfide bond</keyword>
<keyword evidence="11" id="KW-0249">Electron transport</keyword>
<dbReference type="InterPro" id="IPR017941">
    <property type="entry name" value="Rieske_2Fe-2S"/>
</dbReference>
<feature type="transmembrane region" description="Helical" evidence="22">
    <location>
        <begin position="52"/>
        <end position="73"/>
    </location>
</feature>
<dbReference type="EMBL" id="JAAGOA010000011">
    <property type="protein sequence ID" value="NEE01786.1"/>
    <property type="molecule type" value="Genomic_DNA"/>
</dbReference>
<evidence type="ECO:0000256" key="15">
    <source>
        <dbReference type="ARBA" id="ARBA00023014"/>
    </source>
</evidence>
<dbReference type="Gene3D" id="2.102.10.10">
    <property type="entry name" value="Rieske [2Fe-2S] iron-sulphur domain"/>
    <property type="match status" value="1"/>
</dbReference>
<keyword evidence="10" id="KW-0479">Metal-binding</keyword>
<evidence type="ECO:0000256" key="11">
    <source>
        <dbReference type="ARBA" id="ARBA00022982"/>
    </source>
</evidence>
<evidence type="ECO:0000256" key="4">
    <source>
        <dbReference type="ARBA" id="ARBA00015816"/>
    </source>
</evidence>
<dbReference type="PANTHER" id="PTHR10134">
    <property type="entry name" value="CYTOCHROME B-C1 COMPLEX SUBUNIT RIESKE, MITOCHONDRIAL"/>
    <property type="match status" value="1"/>
</dbReference>
<evidence type="ECO:0000313" key="25">
    <source>
        <dbReference type="Proteomes" id="UP000475214"/>
    </source>
</evidence>
<evidence type="ECO:0000256" key="8">
    <source>
        <dbReference type="ARBA" id="ARBA00022692"/>
    </source>
</evidence>
<dbReference type="PROSITE" id="PS51296">
    <property type="entry name" value="RIESKE"/>
    <property type="match status" value="1"/>
</dbReference>
<accession>A0A6L9S992</accession>
<evidence type="ECO:0000313" key="24">
    <source>
        <dbReference type="EMBL" id="NEE01786.1"/>
    </source>
</evidence>
<keyword evidence="9" id="KW-0001">2Fe-2S</keyword>
<protein>
    <recommendedName>
        <fullName evidence="4">Cytochrome bc1 complex Rieske iron-sulfur subunit</fullName>
    </recommendedName>
    <alternativeName>
        <fullName evidence="18">Cytochrome bc1 reductase complex subunit QcrA</fullName>
    </alternativeName>
    <alternativeName>
        <fullName evidence="19">Rieske iron-sulfur protein</fullName>
    </alternativeName>
</protein>